<accession>A0ABU0DHI4</accession>
<evidence type="ECO:0000313" key="2">
    <source>
        <dbReference type="Proteomes" id="UP001238467"/>
    </source>
</evidence>
<dbReference type="Proteomes" id="UP001238467">
    <property type="component" value="Unassembled WGS sequence"/>
</dbReference>
<dbReference type="RefSeq" id="WP_307060553.1">
    <property type="nucleotide sequence ID" value="NZ_JAUSUH010000004.1"/>
</dbReference>
<reference evidence="1 2" key="1">
    <citation type="submission" date="2023-07" db="EMBL/GenBank/DDBJ databases">
        <title>Genomic Encyclopedia of Type Strains, Phase IV (KMG-IV): sequencing the most valuable type-strain genomes for metagenomic binning, comparative biology and taxonomic classification.</title>
        <authorList>
            <person name="Goeker M."/>
        </authorList>
    </citation>
    <scope>NUCLEOTIDE SEQUENCE [LARGE SCALE GENOMIC DNA]</scope>
    <source>
        <strain evidence="1 2">DSM 1277</strain>
    </source>
</reference>
<evidence type="ECO:0000313" key="1">
    <source>
        <dbReference type="EMBL" id="MDQ0347859.1"/>
    </source>
</evidence>
<comment type="caution">
    <text evidence="1">The sequence shown here is derived from an EMBL/GenBank/DDBJ whole genome shotgun (WGS) entry which is preliminary data.</text>
</comment>
<dbReference type="InterPro" id="IPR010064">
    <property type="entry name" value="HK97-gp10_tail"/>
</dbReference>
<dbReference type="NCBIfam" id="TIGR01725">
    <property type="entry name" value="phge_HK97_gp10"/>
    <property type="match status" value="1"/>
</dbReference>
<name>A0ABU0DHI4_9HYPH</name>
<dbReference type="Pfam" id="PF04883">
    <property type="entry name" value="HK97-gp10_like"/>
    <property type="match status" value="1"/>
</dbReference>
<dbReference type="EMBL" id="JAUSUH010000004">
    <property type="protein sequence ID" value="MDQ0347859.1"/>
    <property type="molecule type" value="Genomic_DNA"/>
</dbReference>
<organism evidence="1 2">
    <name type="scientific">Ancylobacter vacuolatus</name>
    <dbReference type="NCBI Taxonomy" id="223389"/>
    <lineage>
        <taxon>Bacteria</taxon>
        <taxon>Pseudomonadati</taxon>
        <taxon>Pseudomonadota</taxon>
        <taxon>Alphaproteobacteria</taxon>
        <taxon>Hyphomicrobiales</taxon>
        <taxon>Xanthobacteraceae</taxon>
        <taxon>Ancylobacter</taxon>
    </lineage>
</organism>
<protein>
    <submittedName>
        <fullName evidence="1">HK97 gp10 family phage protein</fullName>
    </submittedName>
</protein>
<gene>
    <name evidence="1" type="ORF">J2S76_002286</name>
</gene>
<keyword evidence="2" id="KW-1185">Reference proteome</keyword>
<proteinExistence type="predicted"/>
<sequence>MSAQRDRLRRRLKAIPAATIAATAPALRKAADQMADTMLQFVPVDTGELAESITVTPAGHTTPPYSQPGGSMSVPANAVAVTVGNADVRYGHLVEYGTTKAPPDPFFWPAVRLHRKKATSSIKRAVAKAVRSTKA</sequence>